<keyword evidence="3" id="KW-1185">Reference proteome</keyword>
<dbReference type="Proteomes" id="UP000244722">
    <property type="component" value="Unassembled WGS sequence"/>
</dbReference>
<name>A0A2T6ZQM8_TUBBO</name>
<dbReference type="AlphaFoldDB" id="A0A2T6ZQM8"/>
<organism evidence="2 3">
    <name type="scientific">Tuber borchii</name>
    <name type="common">White truffle</name>
    <dbReference type="NCBI Taxonomy" id="42251"/>
    <lineage>
        <taxon>Eukaryota</taxon>
        <taxon>Fungi</taxon>
        <taxon>Dikarya</taxon>
        <taxon>Ascomycota</taxon>
        <taxon>Pezizomycotina</taxon>
        <taxon>Pezizomycetes</taxon>
        <taxon>Pezizales</taxon>
        <taxon>Tuberaceae</taxon>
        <taxon>Tuber</taxon>
    </lineage>
</organism>
<protein>
    <submittedName>
        <fullName evidence="2">Uncharacterized protein</fullName>
    </submittedName>
</protein>
<dbReference type="EMBL" id="NESQ01000141">
    <property type="protein sequence ID" value="PUU77783.1"/>
    <property type="molecule type" value="Genomic_DNA"/>
</dbReference>
<dbReference type="STRING" id="42251.A0A2T6ZQM8"/>
<evidence type="ECO:0000313" key="2">
    <source>
        <dbReference type="EMBL" id="PUU77783.1"/>
    </source>
</evidence>
<sequence length="52" mass="6126">MEKEKGKEKEKEQEKEGKGVEVGKEGKWWKFVRKFRIPGKHSRPKSLTRNAA</sequence>
<comment type="caution">
    <text evidence="2">The sequence shown here is derived from an EMBL/GenBank/DDBJ whole genome shotgun (WGS) entry which is preliminary data.</text>
</comment>
<gene>
    <name evidence="2" type="ORF">B9Z19DRAFT_1085552</name>
</gene>
<feature type="region of interest" description="Disordered" evidence="1">
    <location>
        <begin position="1"/>
        <end position="21"/>
    </location>
</feature>
<accession>A0A2T6ZQM8</accession>
<evidence type="ECO:0000256" key="1">
    <source>
        <dbReference type="SAM" id="MobiDB-lite"/>
    </source>
</evidence>
<reference evidence="2 3" key="1">
    <citation type="submission" date="2017-04" db="EMBL/GenBank/DDBJ databases">
        <title>Draft genome sequence of Tuber borchii Vittad., a whitish edible truffle.</title>
        <authorList>
            <consortium name="DOE Joint Genome Institute"/>
            <person name="Murat C."/>
            <person name="Kuo A."/>
            <person name="Barry K.W."/>
            <person name="Clum A."/>
            <person name="Dockter R.B."/>
            <person name="Fauchery L."/>
            <person name="Iotti M."/>
            <person name="Kohler A."/>
            <person name="Labutti K."/>
            <person name="Lindquist E.A."/>
            <person name="Lipzen A."/>
            <person name="Ohm R.A."/>
            <person name="Wang M."/>
            <person name="Grigoriev I.V."/>
            <person name="Zambonelli A."/>
            <person name="Martin F.M."/>
        </authorList>
    </citation>
    <scope>NUCLEOTIDE SEQUENCE [LARGE SCALE GENOMIC DNA]</scope>
    <source>
        <strain evidence="2 3">Tbo3840</strain>
    </source>
</reference>
<evidence type="ECO:0000313" key="3">
    <source>
        <dbReference type="Proteomes" id="UP000244722"/>
    </source>
</evidence>
<proteinExistence type="predicted"/>